<proteinExistence type="predicted"/>
<organism evidence="1 2">
    <name type="scientific">Callosobruchus maculatus</name>
    <name type="common">Southern cowpea weevil</name>
    <name type="synonym">Pulse bruchid</name>
    <dbReference type="NCBI Taxonomy" id="64391"/>
    <lineage>
        <taxon>Eukaryota</taxon>
        <taxon>Metazoa</taxon>
        <taxon>Ecdysozoa</taxon>
        <taxon>Arthropoda</taxon>
        <taxon>Hexapoda</taxon>
        <taxon>Insecta</taxon>
        <taxon>Pterygota</taxon>
        <taxon>Neoptera</taxon>
        <taxon>Endopterygota</taxon>
        <taxon>Coleoptera</taxon>
        <taxon>Polyphaga</taxon>
        <taxon>Cucujiformia</taxon>
        <taxon>Chrysomeloidea</taxon>
        <taxon>Chrysomelidae</taxon>
        <taxon>Bruchinae</taxon>
        <taxon>Bruchini</taxon>
        <taxon>Callosobruchus</taxon>
    </lineage>
</organism>
<feature type="non-terminal residue" evidence="1">
    <location>
        <position position="49"/>
    </location>
</feature>
<dbReference type="EMBL" id="CAACVG010007803">
    <property type="protein sequence ID" value="VEN47141.1"/>
    <property type="molecule type" value="Genomic_DNA"/>
</dbReference>
<name>A0A653CGU7_CALMS</name>
<sequence length="49" mass="5836">MRSGIYKLFTFFAGKRQKVTRTEHLQAARRGRLRIFICKHFPNLGKVRT</sequence>
<evidence type="ECO:0000313" key="1">
    <source>
        <dbReference type="EMBL" id="VEN47141.1"/>
    </source>
</evidence>
<protein>
    <submittedName>
        <fullName evidence="1">Uncharacterized protein</fullName>
    </submittedName>
</protein>
<dbReference type="OrthoDB" id="2789670at2759"/>
<reference evidence="1 2" key="1">
    <citation type="submission" date="2019-01" db="EMBL/GenBank/DDBJ databases">
        <authorList>
            <person name="Sayadi A."/>
        </authorList>
    </citation>
    <scope>NUCLEOTIDE SEQUENCE [LARGE SCALE GENOMIC DNA]</scope>
</reference>
<gene>
    <name evidence="1" type="ORF">CALMAC_LOCUS9002</name>
</gene>
<accession>A0A653CGU7</accession>
<dbReference type="AlphaFoldDB" id="A0A653CGU7"/>
<evidence type="ECO:0000313" key="2">
    <source>
        <dbReference type="Proteomes" id="UP000410492"/>
    </source>
</evidence>
<dbReference type="Proteomes" id="UP000410492">
    <property type="component" value="Unassembled WGS sequence"/>
</dbReference>
<keyword evidence="2" id="KW-1185">Reference proteome</keyword>